<evidence type="ECO:0000256" key="1">
    <source>
        <dbReference type="SAM" id="MobiDB-lite"/>
    </source>
</evidence>
<dbReference type="InterPro" id="IPR044229">
    <property type="entry name" value="NOA1"/>
</dbReference>
<feature type="region of interest" description="Disordered" evidence="1">
    <location>
        <begin position="337"/>
        <end position="356"/>
    </location>
</feature>
<gene>
    <name evidence="3" type="ORF">OAUR00152_LOCUS13478</name>
</gene>
<name>A0A7S4INT5_9STRA</name>
<dbReference type="EMBL" id="HBKQ01019952">
    <property type="protein sequence ID" value="CAE2235052.1"/>
    <property type="molecule type" value="Transcribed_RNA"/>
</dbReference>
<proteinExistence type="predicted"/>
<dbReference type="SUPFAM" id="SSF52540">
    <property type="entry name" value="P-loop containing nucleoside triphosphate hydrolases"/>
    <property type="match status" value="1"/>
</dbReference>
<dbReference type="GO" id="GO:0005525">
    <property type="term" value="F:GTP binding"/>
    <property type="evidence" value="ECO:0007669"/>
    <property type="project" value="InterPro"/>
</dbReference>
<dbReference type="InterPro" id="IPR006073">
    <property type="entry name" value="GTP-bd"/>
</dbReference>
<dbReference type="Pfam" id="PF01926">
    <property type="entry name" value="MMR_HSR1"/>
    <property type="match status" value="1"/>
</dbReference>
<dbReference type="GO" id="GO:0003924">
    <property type="term" value="F:GTPase activity"/>
    <property type="evidence" value="ECO:0007669"/>
    <property type="project" value="InterPro"/>
</dbReference>
<accession>A0A7S4INT5</accession>
<dbReference type="AlphaFoldDB" id="A0A7S4INT5"/>
<protein>
    <recommendedName>
        <fullName evidence="2">G domain-containing protein</fullName>
    </recommendedName>
</protein>
<dbReference type="PANTHER" id="PTHR47569">
    <property type="entry name" value="NO-ASSOCIATED PROTEIN 1, CHLOROPLASTIC/MITOCHONDRIAL"/>
    <property type="match status" value="1"/>
</dbReference>
<sequence>MNQLKFVVQRRRFGLGVLVLDATDSEHSVVPNIRNAIGKIPLVVVWNKIDLMPRFNRYDQVAMSKSIKKNVRPIASFAVSAKTQIGLVDLSEYLMQNLKGRDVFIMGAANVGKSTLVKSLAEILAQSIFLKGSVKEAHRRKEQASSLKVTGSHLPGTTLQAVRIPCFSSDRHALWDTPGILNNRSLQYQHFPAHLMEPLSRPERIEIPTKEGGRVYFLKPGYTLLIESTWMRQEIHMDTNDNEHAPSGQDEECVLARIDLVAIDAHCGRPHARPSGAVMAQAYLHPSLRVRMVPISEAPDRATIPTSHIQGIQQKIRKATGHSDAGLEDEYGLPLKAFKDPKHRPDGSFRPGPKERGNNGKYYMDIVFPSLGWIALTNESGFTTIPHCVDGSVFSKRKSIYPTNLLSIMDEEGLEHQYEPEAMAEEGRERIRRAAREGRHSVSSAHTL</sequence>
<evidence type="ECO:0000313" key="3">
    <source>
        <dbReference type="EMBL" id="CAE2235052.1"/>
    </source>
</evidence>
<evidence type="ECO:0000259" key="2">
    <source>
        <dbReference type="Pfam" id="PF01926"/>
    </source>
</evidence>
<dbReference type="Gene3D" id="3.40.50.300">
    <property type="entry name" value="P-loop containing nucleotide triphosphate hydrolases"/>
    <property type="match status" value="1"/>
</dbReference>
<feature type="domain" description="G" evidence="2">
    <location>
        <begin position="103"/>
        <end position="184"/>
    </location>
</feature>
<organism evidence="3">
    <name type="scientific">Odontella aurita</name>
    <dbReference type="NCBI Taxonomy" id="265563"/>
    <lineage>
        <taxon>Eukaryota</taxon>
        <taxon>Sar</taxon>
        <taxon>Stramenopiles</taxon>
        <taxon>Ochrophyta</taxon>
        <taxon>Bacillariophyta</taxon>
        <taxon>Mediophyceae</taxon>
        <taxon>Biddulphiophycidae</taxon>
        <taxon>Eupodiscales</taxon>
        <taxon>Odontellaceae</taxon>
        <taxon>Odontella</taxon>
    </lineage>
</organism>
<dbReference type="PANTHER" id="PTHR47569:SF2">
    <property type="entry name" value="NO-ASSOCIATED PROTEIN 1, CHLOROPLASTIC_MITOCHONDRIAL"/>
    <property type="match status" value="1"/>
</dbReference>
<dbReference type="InterPro" id="IPR027417">
    <property type="entry name" value="P-loop_NTPase"/>
</dbReference>
<reference evidence="3" key="1">
    <citation type="submission" date="2021-01" db="EMBL/GenBank/DDBJ databases">
        <authorList>
            <person name="Corre E."/>
            <person name="Pelletier E."/>
            <person name="Niang G."/>
            <person name="Scheremetjew M."/>
            <person name="Finn R."/>
            <person name="Kale V."/>
            <person name="Holt S."/>
            <person name="Cochrane G."/>
            <person name="Meng A."/>
            <person name="Brown T."/>
            <person name="Cohen L."/>
        </authorList>
    </citation>
    <scope>NUCLEOTIDE SEQUENCE</scope>
    <source>
        <strain evidence="3">Isolate 1302-5</strain>
    </source>
</reference>